<sequence length="31" mass="3646">AETYLHPKDSGGVLFQFYAEEDHHHEHEPPK</sequence>
<organism evidence="1">
    <name type="scientific">marine sediment metagenome</name>
    <dbReference type="NCBI Taxonomy" id="412755"/>
    <lineage>
        <taxon>unclassified sequences</taxon>
        <taxon>metagenomes</taxon>
        <taxon>ecological metagenomes</taxon>
    </lineage>
</organism>
<feature type="non-terminal residue" evidence="1">
    <location>
        <position position="1"/>
    </location>
</feature>
<proteinExistence type="predicted"/>
<name>A0A0F8Z0T0_9ZZZZ</name>
<gene>
    <name evidence="1" type="ORF">LCGC14_3028990</name>
</gene>
<dbReference type="EMBL" id="LAZR01063198">
    <property type="protein sequence ID" value="KKK59974.1"/>
    <property type="molecule type" value="Genomic_DNA"/>
</dbReference>
<reference evidence="1" key="1">
    <citation type="journal article" date="2015" name="Nature">
        <title>Complex archaea that bridge the gap between prokaryotes and eukaryotes.</title>
        <authorList>
            <person name="Spang A."/>
            <person name="Saw J.H."/>
            <person name="Jorgensen S.L."/>
            <person name="Zaremba-Niedzwiedzka K."/>
            <person name="Martijn J."/>
            <person name="Lind A.E."/>
            <person name="van Eijk R."/>
            <person name="Schleper C."/>
            <person name="Guy L."/>
            <person name="Ettema T.J."/>
        </authorList>
    </citation>
    <scope>NUCLEOTIDE SEQUENCE</scope>
</reference>
<dbReference type="AlphaFoldDB" id="A0A0F8Z0T0"/>
<evidence type="ECO:0000313" key="1">
    <source>
        <dbReference type="EMBL" id="KKK59974.1"/>
    </source>
</evidence>
<protein>
    <submittedName>
        <fullName evidence="1">Uncharacterized protein</fullName>
    </submittedName>
</protein>
<accession>A0A0F8Z0T0</accession>
<comment type="caution">
    <text evidence="1">The sequence shown here is derived from an EMBL/GenBank/DDBJ whole genome shotgun (WGS) entry which is preliminary data.</text>
</comment>